<keyword evidence="2" id="KW-1185">Reference proteome</keyword>
<proteinExistence type="predicted"/>
<gene>
    <name evidence="1" type="ORF">ElP_32380</name>
</gene>
<name>A0A518H3B1_9BACT</name>
<organism evidence="1 2">
    <name type="scientific">Tautonia plasticadhaerens</name>
    <dbReference type="NCBI Taxonomy" id="2527974"/>
    <lineage>
        <taxon>Bacteria</taxon>
        <taxon>Pseudomonadati</taxon>
        <taxon>Planctomycetota</taxon>
        <taxon>Planctomycetia</taxon>
        <taxon>Isosphaerales</taxon>
        <taxon>Isosphaeraceae</taxon>
        <taxon>Tautonia</taxon>
    </lineage>
</organism>
<dbReference type="EMBL" id="CP036426">
    <property type="protein sequence ID" value="QDV35335.1"/>
    <property type="molecule type" value="Genomic_DNA"/>
</dbReference>
<evidence type="ECO:0000313" key="1">
    <source>
        <dbReference type="EMBL" id="QDV35335.1"/>
    </source>
</evidence>
<dbReference type="Proteomes" id="UP000317835">
    <property type="component" value="Chromosome"/>
</dbReference>
<dbReference type="AlphaFoldDB" id="A0A518H3B1"/>
<sequence>MAIDLGFTPQQNLALRLLLGKPLTHPDVTVLGSIWNEVANAGEVGELREHRDYETAKRFFNNHRKRFWKAVRRDAFAKSLIAACGAVFRDEEGGEGANDTAPIIRLASGYKTLQGKDMIFLDIDHEAEKRSQPELALEPTNLRIIFSRENRVVLRLLHQLDPFQSPELWRSSGPGD</sequence>
<evidence type="ECO:0000313" key="2">
    <source>
        <dbReference type="Proteomes" id="UP000317835"/>
    </source>
</evidence>
<reference evidence="1 2" key="1">
    <citation type="submission" date="2019-02" db="EMBL/GenBank/DDBJ databases">
        <title>Deep-cultivation of Planctomycetes and their phenomic and genomic characterization uncovers novel biology.</title>
        <authorList>
            <person name="Wiegand S."/>
            <person name="Jogler M."/>
            <person name="Boedeker C."/>
            <person name="Pinto D."/>
            <person name="Vollmers J."/>
            <person name="Rivas-Marin E."/>
            <person name="Kohn T."/>
            <person name="Peeters S.H."/>
            <person name="Heuer A."/>
            <person name="Rast P."/>
            <person name="Oberbeckmann S."/>
            <person name="Bunk B."/>
            <person name="Jeske O."/>
            <person name="Meyerdierks A."/>
            <person name="Storesund J.E."/>
            <person name="Kallscheuer N."/>
            <person name="Luecker S."/>
            <person name="Lage O.M."/>
            <person name="Pohl T."/>
            <person name="Merkel B.J."/>
            <person name="Hornburger P."/>
            <person name="Mueller R.-W."/>
            <person name="Bruemmer F."/>
            <person name="Labrenz M."/>
            <person name="Spormann A.M."/>
            <person name="Op den Camp H."/>
            <person name="Overmann J."/>
            <person name="Amann R."/>
            <person name="Jetten M.S.M."/>
            <person name="Mascher T."/>
            <person name="Medema M.H."/>
            <person name="Devos D.P."/>
            <person name="Kaster A.-K."/>
            <person name="Ovreas L."/>
            <person name="Rohde M."/>
            <person name="Galperin M.Y."/>
            <person name="Jogler C."/>
        </authorList>
    </citation>
    <scope>NUCLEOTIDE SEQUENCE [LARGE SCALE GENOMIC DNA]</scope>
    <source>
        <strain evidence="1 2">ElP</strain>
    </source>
</reference>
<protein>
    <submittedName>
        <fullName evidence="1">Uncharacterized protein</fullName>
    </submittedName>
</protein>
<accession>A0A518H3B1</accession>
<dbReference type="KEGG" id="tpla:ElP_32380"/>